<keyword evidence="2" id="KW-1185">Reference proteome</keyword>
<name>A0A0R2H4P4_9FIRM</name>
<comment type="caution">
    <text evidence="1">The sequence shown here is derived from an EMBL/GenBank/DDBJ whole genome shotgun (WGS) entry which is preliminary data.</text>
</comment>
<reference evidence="1 2" key="1">
    <citation type="journal article" date="2015" name="Genome Announc.">
        <title>Expanding the biotechnology potential of lactobacilli through comparative genomics of 213 strains and associated genera.</title>
        <authorList>
            <person name="Sun Z."/>
            <person name="Harris H.M."/>
            <person name="McCann A."/>
            <person name="Guo C."/>
            <person name="Argimon S."/>
            <person name="Zhang W."/>
            <person name="Yang X."/>
            <person name="Jeffery I.B."/>
            <person name="Cooney J.C."/>
            <person name="Kagawa T.F."/>
            <person name="Liu W."/>
            <person name="Song Y."/>
            <person name="Salvetti E."/>
            <person name="Wrobel A."/>
            <person name="Rasinkangas P."/>
            <person name="Parkhill J."/>
            <person name="Rea M.C."/>
            <person name="O'Sullivan O."/>
            <person name="Ritari J."/>
            <person name="Douillard F.P."/>
            <person name="Paul Ross R."/>
            <person name="Yang R."/>
            <person name="Briner A.E."/>
            <person name="Felis G.E."/>
            <person name="de Vos W.M."/>
            <person name="Barrangou R."/>
            <person name="Klaenhammer T.R."/>
            <person name="Caufield P.W."/>
            <person name="Cui Y."/>
            <person name="Zhang H."/>
            <person name="O'Toole P.W."/>
        </authorList>
    </citation>
    <scope>NUCLEOTIDE SEQUENCE [LARGE SCALE GENOMIC DNA]</scope>
    <source>
        <strain evidence="1 2">DSM 20405</strain>
    </source>
</reference>
<dbReference type="Proteomes" id="UP000051841">
    <property type="component" value="Unassembled WGS sequence"/>
</dbReference>
<proteinExistence type="predicted"/>
<dbReference type="PATRIC" id="fig|1410657.5.peg.1347"/>
<dbReference type="EMBL" id="JQBL01000033">
    <property type="protein sequence ID" value="KRN47891.1"/>
    <property type="molecule type" value="Genomic_DNA"/>
</dbReference>
<evidence type="ECO:0000313" key="1">
    <source>
        <dbReference type="EMBL" id="KRN47891.1"/>
    </source>
</evidence>
<dbReference type="RefSeq" id="WP_031589690.1">
    <property type="nucleotide sequence ID" value="NZ_JNKN01000035.1"/>
</dbReference>
<protein>
    <submittedName>
        <fullName evidence="1">Uncharacterized protein</fullName>
    </submittedName>
</protein>
<accession>A0A0R2H4P4</accession>
<gene>
    <name evidence="1" type="ORF">IV49_GL001303</name>
</gene>
<organism evidence="1 2">
    <name type="scientific">Kandleria vitulina DSM 20405</name>
    <dbReference type="NCBI Taxonomy" id="1410657"/>
    <lineage>
        <taxon>Bacteria</taxon>
        <taxon>Bacillati</taxon>
        <taxon>Bacillota</taxon>
        <taxon>Erysipelotrichia</taxon>
        <taxon>Erysipelotrichales</taxon>
        <taxon>Coprobacillaceae</taxon>
        <taxon>Kandleria</taxon>
    </lineage>
</organism>
<evidence type="ECO:0000313" key="2">
    <source>
        <dbReference type="Proteomes" id="UP000051841"/>
    </source>
</evidence>
<dbReference type="AlphaFoldDB" id="A0A0R2H4P4"/>
<sequence length="80" mass="9854">MDYLFLMQYFEKLLHECDKRAVMVYYEKMDNCFHVQYRFFEGEGEVRLFQADEFLAFSSFYLDNVNDDNEEIHYDIISFS</sequence>